<dbReference type="Proteomes" id="UP001161389">
    <property type="component" value="Unassembled WGS sequence"/>
</dbReference>
<evidence type="ECO:0000256" key="1">
    <source>
        <dbReference type="ARBA" id="ARBA00022679"/>
    </source>
</evidence>
<dbReference type="CDD" id="cd02440">
    <property type="entry name" value="AdoMet_MTases"/>
    <property type="match status" value="1"/>
</dbReference>
<gene>
    <name evidence="3" type="ORF">GCM10007876_14820</name>
</gene>
<proteinExistence type="predicted"/>
<dbReference type="AlphaFoldDB" id="A0AA37W756"/>
<evidence type="ECO:0000313" key="4">
    <source>
        <dbReference type="Proteomes" id="UP001161389"/>
    </source>
</evidence>
<dbReference type="GO" id="GO:0016740">
    <property type="term" value="F:transferase activity"/>
    <property type="evidence" value="ECO:0007669"/>
    <property type="project" value="UniProtKB-KW"/>
</dbReference>
<protein>
    <recommendedName>
        <fullName evidence="2">Methyltransferase domain-containing protein</fullName>
    </recommendedName>
</protein>
<dbReference type="Pfam" id="PF13649">
    <property type="entry name" value="Methyltransf_25"/>
    <property type="match status" value="1"/>
</dbReference>
<dbReference type="SUPFAM" id="SSF53335">
    <property type="entry name" value="S-adenosyl-L-methionine-dependent methyltransferases"/>
    <property type="match status" value="1"/>
</dbReference>
<dbReference type="PANTHER" id="PTHR43861">
    <property type="entry name" value="TRANS-ACONITATE 2-METHYLTRANSFERASE-RELATED"/>
    <property type="match status" value="1"/>
</dbReference>
<keyword evidence="4" id="KW-1185">Reference proteome</keyword>
<reference evidence="3" key="1">
    <citation type="journal article" date="2014" name="Int. J. Syst. Evol. Microbiol.">
        <title>Complete genome sequence of Corynebacterium casei LMG S-19264T (=DSM 44701T), isolated from a smear-ripened cheese.</title>
        <authorList>
            <consortium name="US DOE Joint Genome Institute (JGI-PGF)"/>
            <person name="Walter F."/>
            <person name="Albersmeier A."/>
            <person name="Kalinowski J."/>
            <person name="Ruckert C."/>
        </authorList>
    </citation>
    <scope>NUCLEOTIDE SEQUENCE</scope>
    <source>
        <strain evidence="3">NBRC 110071</strain>
    </source>
</reference>
<sequence>MRDNYKWIGPIYDFLGRVYSGQQIENCKIANLDRLKPGQKVLFAGVGHGRDAIHAAKLGADVTVVDLSKTMLDNFQKLLEKENIQVTVRQVHNDIFKVDEIEQYDMVVANFFLNVFNKSMMPDVLNHLISLCKPGGHVVVGDFMYPTGNVLVRTLKKAYWYGAVLIFVAFTKNALHEVYNYPEVMKKAGLDIEDKKPFSFLKFNAYWSILGRKAA</sequence>
<accession>A0AA37W756</accession>
<evidence type="ECO:0000259" key="2">
    <source>
        <dbReference type="Pfam" id="PF13649"/>
    </source>
</evidence>
<dbReference type="EMBL" id="BSNM01000011">
    <property type="protein sequence ID" value="GLQ31003.1"/>
    <property type="molecule type" value="Genomic_DNA"/>
</dbReference>
<dbReference type="InterPro" id="IPR041698">
    <property type="entry name" value="Methyltransf_25"/>
</dbReference>
<dbReference type="Gene3D" id="3.40.50.150">
    <property type="entry name" value="Vaccinia Virus protein VP39"/>
    <property type="match status" value="1"/>
</dbReference>
<dbReference type="InterPro" id="IPR029063">
    <property type="entry name" value="SAM-dependent_MTases_sf"/>
</dbReference>
<feature type="domain" description="Methyltransferase" evidence="2">
    <location>
        <begin position="41"/>
        <end position="136"/>
    </location>
</feature>
<comment type="caution">
    <text evidence="3">The sequence shown here is derived from an EMBL/GenBank/DDBJ whole genome shotgun (WGS) entry which is preliminary data.</text>
</comment>
<name>A0AA37W756_9GAMM</name>
<reference evidence="3" key="2">
    <citation type="submission" date="2023-01" db="EMBL/GenBank/DDBJ databases">
        <title>Draft genome sequence of Litoribrevibacter albus strain NBRC 110071.</title>
        <authorList>
            <person name="Sun Q."/>
            <person name="Mori K."/>
        </authorList>
    </citation>
    <scope>NUCLEOTIDE SEQUENCE</scope>
    <source>
        <strain evidence="3">NBRC 110071</strain>
    </source>
</reference>
<evidence type="ECO:0000313" key="3">
    <source>
        <dbReference type="EMBL" id="GLQ31003.1"/>
    </source>
</evidence>
<organism evidence="3 4">
    <name type="scientific">Litoribrevibacter albus</name>
    <dbReference type="NCBI Taxonomy" id="1473156"/>
    <lineage>
        <taxon>Bacteria</taxon>
        <taxon>Pseudomonadati</taxon>
        <taxon>Pseudomonadota</taxon>
        <taxon>Gammaproteobacteria</taxon>
        <taxon>Oceanospirillales</taxon>
        <taxon>Oceanospirillaceae</taxon>
        <taxon>Litoribrevibacter</taxon>
    </lineage>
</organism>
<keyword evidence="1" id="KW-0808">Transferase</keyword>
<dbReference type="RefSeq" id="WP_284380469.1">
    <property type="nucleotide sequence ID" value="NZ_BSNM01000011.1"/>
</dbReference>